<accession>E3SMT6</accession>
<keyword evidence="2" id="KW-1185">Reference proteome</keyword>
<protein>
    <submittedName>
        <fullName evidence="1">Neck protein</fullName>
    </submittedName>
</protein>
<organism evidence="1 2">
    <name type="scientific">Prochlorococcus phage P-HM1</name>
    <dbReference type="NCBI Taxonomy" id="445700"/>
    <lineage>
        <taxon>Viruses</taxon>
        <taxon>Duplodnaviria</taxon>
        <taxon>Heunggongvirae</taxon>
        <taxon>Uroviricota</taxon>
        <taxon>Caudoviricetes</taxon>
        <taxon>Eurybiavirus</taxon>
        <taxon>Eurybiavirus PHM2</taxon>
    </lineage>
</organism>
<reference evidence="1 2" key="1">
    <citation type="journal article" date="2010" name="Environ. Microbiol.">
        <title>Genomic analysis of oceanic cyanobacterial myoviruses compared with T4-like myoviruses from diverse hosts and environments.</title>
        <authorList>
            <person name="Sullivan M.B."/>
            <person name="Huang K.H."/>
            <person name="Ignacio-Espinoza J.C."/>
            <person name="Berlin A.M."/>
            <person name="Kelly L."/>
            <person name="Weigele P.R."/>
            <person name="DeFrancesco A.S."/>
            <person name="Kern S.E."/>
            <person name="Thompson L.R."/>
            <person name="Young S."/>
            <person name="Yandava C."/>
            <person name="Fu R."/>
            <person name="Krastins B."/>
            <person name="Chase M."/>
            <person name="Sarracino D."/>
            <person name="Osburne M.S."/>
            <person name="Henn M.R."/>
            <person name="Chisholm S.W."/>
        </authorList>
    </citation>
    <scope>NUCLEOTIDE SEQUENCE [LARGE SCALE GENOMIC DNA]</scope>
    <source>
        <strain evidence="1">M4-247</strain>
    </source>
</reference>
<dbReference type="EMBL" id="GU071101">
    <property type="protein sequence ID" value="ADO98729.1"/>
    <property type="molecule type" value="Genomic_DNA"/>
</dbReference>
<dbReference type="RefSeq" id="YP_004322530.1">
    <property type="nucleotide sequence ID" value="NC_015280.1"/>
</dbReference>
<dbReference type="OrthoDB" id="6993at10239"/>
<name>E3SMT6_9CAUD</name>
<dbReference type="Proteomes" id="UP000006530">
    <property type="component" value="Segment"/>
</dbReference>
<evidence type="ECO:0000313" key="2">
    <source>
        <dbReference type="Proteomes" id="UP000006530"/>
    </source>
</evidence>
<proteinExistence type="predicted"/>
<evidence type="ECO:0000313" key="1">
    <source>
        <dbReference type="EMBL" id="ADO98729.1"/>
    </source>
</evidence>
<sequence>MATPSSRQGLIDYALRQNGAPVLEINIEDDQISDLVDDAVQFYNERHMDGYIRTHLKVKYDQLMLDDMTTDTDTTVAQGTSSGQTLTFKEQNNYIKMPPYVTTVVKVFDFVSKNVTNLFDVRYQWRLNDLWDLTQTEILTYEMVNRRLEDIYYLLEGQKQIRYQMRGDRLYLDLDFKTDVPADQFIVLECYRAVDPNSFTDVYNDIWLKRYVSALIQRQWGANLIKFQGTQLPGGITMNGEFIYNEGKAKVEKLEEEMLTRYETPPLDMIG</sequence>
<dbReference type="KEGG" id="vg:10327018"/>
<dbReference type="GeneID" id="10327018"/>
<gene>
    <name evidence="1" type="primary">gp13</name>
    <name evidence="1" type="ORF">PHM1_105</name>
</gene>